<dbReference type="GO" id="GO:0016787">
    <property type="term" value="F:hydrolase activity"/>
    <property type="evidence" value="ECO:0007669"/>
    <property type="project" value="UniProtKB-KW"/>
</dbReference>
<evidence type="ECO:0000313" key="2">
    <source>
        <dbReference type="Proteomes" id="UP000490386"/>
    </source>
</evidence>
<keyword evidence="2" id="KW-1185">Reference proteome</keyword>
<dbReference type="EMBL" id="WBJX01000002">
    <property type="protein sequence ID" value="KAB1638518.1"/>
    <property type="molecule type" value="Genomic_DNA"/>
</dbReference>
<proteinExistence type="predicted"/>
<dbReference type="PANTHER" id="PTHR12277">
    <property type="entry name" value="ALPHA/BETA HYDROLASE DOMAIN-CONTAINING PROTEIN"/>
    <property type="match status" value="1"/>
</dbReference>
<dbReference type="InterPro" id="IPR029058">
    <property type="entry name" value="AB_hydrolase_fold"/>
</dbReference>
<sequence>MCAAKRVSAESTAPAAKLAAATLGAVVVGLVAISGTAATMVARAVVTPPRRRKDPVRLLRVDRQAGTVTLARTPETAAPGHYSLVFAAETGRANVGAVVDESERTVTRRYWGEQGAQLERVRSVRLASAPQLWVRDLDLPWRWVDVQTPLGAMPAWLIPAAHASDSWAIHVHGRGAVMTEPLRAVPLFRGRGWNSLVVSYRNDALAPPSPDGKFGLGATEWRDVESAMDWAAERGAKRIILVGWSMGGGTVVQASLNARHRELVAGIFLESPALSWRSILRYQGRAMRLPRAVTALGVWLIGSPLARPLLGLEAPIPLAELEIPNRLEELRVPILLFHSSADTVVPVDASREVARRRPDLVTYREFERALHTRLWNVDSGRWERSLDEWLATF</sequence>
<dbReference type="Gene3D" id="3.40.50.1820">
    <property type="entry name" value="alpha/beta hydrolase"/>
    <property type="match status" value="1"/>
</dbReference>
<dbReference type="SUPFAM" id="SSF53474">
    <property type="entry name" value="alpha/beta-Hydrolases"/>
    <property type="match status" value="1"/>
</dbReference>
<name>A0A7J5B3P4_9MICO</name>
<accession>A0A7J5B3P4</accession>
<dbReference type="Proteomes" id="UP000490386">
    <property type="component" value="Unassembled WGS sequence"/>
</dbReference>
<dbReference type="RefSeq" id="WP_151423546.1">
    <property type="nucleotide sequence ID" value="NZ_CANKVH010000002.1"/>
</dbReference>
<dbReference type="AlphaFoldDB" id="A0A7J5B3P4"/>
<dbReference type="PANTHER" id="PTHR12277:SF79">
    <property type="entry name" value="XAA-PRO DIPEPTIDYL-PEPTIDASE-RELATED"/>
    <property type="match status" value="1"/>
</dbReference>
<evidence type="ECO:0000313" key="1">
    <source>
        <dbReference type="EMBL" id="KAB1638518.1"/>
    </source>
</evidence>
<reference evidence="1 2" key="1">
    <citation type="submission" date="2019-09" db="EMBL/GenBank/DDBJ databases">
        <title>Phylogeny of genus Pseudoclavibacter and closely related genus.</title>
        <authorList>
            <person name="Li Y."/>
        </authorList>
    </citation>
    <scope>NUCLEOTIDE SEQUENCE [LARGE SCALE GENOMIC DNA]</scope>
    <source>
        <strain evidence="1 2">THG-MD12</strain>
    </source>
</reference>
<comment type="caution">
    <text evidence="1">The sequence shown here is derived from an EMBL/GenBank/DDBJ whole genome shotgun (WGS) entry which is preliminary data.</text>
</comment>
<gene>
    <name evidence="1" type="ORF">F8O03_09040</name>
</gene>
<dbReference type="OrthoDB" id="8111537at2"/>
<organism evidence="1 2">
    <name type="scientific">Pseudoclavibacter terrae</name>
    <dbReference type="NCBI Taxonomy" id="1530195"/>
    <lineage>
        <taxon>Bacteria</taxon>
        <taxon>Bacillati</taxon>
        <taxon>Actinomycetota</taxon>
        <taxon>Actinomycetes</taxon>
        <taxon>Micrococcales</taxon>
        <taxon>Microbacteriaceae</taxon>
        <taxon>Pseudoclavibacter</taxon>
    </lineage>
</organism>
<protein>
    <submittedName>
        <fullName evidence="1">Alpha/beta hydrolase</fullName>
    </submittedName>
</protein>
<keyword evidence="1" id="KW-0378">Hydrolase</keyword>